<dbReference type="GO" id="GO:0016787">
    <property type="term" value="F:hydrolase activity"/>
    <property type="evidence" value="ECO:0007669"/>
    <property type="project" value="UniProtKB-KW"/>
</dbReference>
<dbReference type="STRING" id="690566.Sphch_3688"/>
<sequence>MLAFAGFSTQALSQAATPLAPVVGPVHAPAGAVPIPLYGKATPGRPTDEIESTLMGRETVVRNVTYPTLTPVLPAPGKANGTAVIVAPGGGFMILAMQNEGWRVARFLADHGVTAFVLKYRLNHTAKNDVQFMQDMSRTFSDVAQGGGKRPELKDPGAGHDALAALKLVRARAAEWHVDPTRVGMIGFSAGAIATLKSVLEAPADNDPQTRPPDFVGYIYGPMEQVSVPSDAPPMFAALAMDDPLFGNGDFSIATAWHAAKRPVELHVYQTGGHGFGMGRAGTTTSRMMDQFLAWMDMQGLLKPKVTP</sequence>
<dbReference type="InterPro" id="IPR013094">
    <property type="entry name" value="AB_hydrolase_3"/>
</dbReference>
<keyword evidence="1" id="KW-0378">Hydrolase</keyword>
<dbReference type="InterPro" id="IPR050300">
    <property type="entry name" value="GDXG_lipolytic_enzyme"/>
</dbReference>
<dbReference type="InterPro" id="IPR029058">
    <property type="entry name" value="AB_hydrolase_fold"/>
</dbReference>
<evidence type="ECO:0000313" key="3">
    <source>
        <dbReference type="EMBL" id="AEG51272.1"/>
    </source>
</evidence>
<feature type="domain" description="Alpha/beta hydrolase fold-3" evidence="2">
    <location>
        <begin position="151"/>
        <end position="221"/>
    </location>
</feature>
<dbReference type="PANTHER" id="PTHR48081:SF6">
    <property type="entry name" value="PEPTIDASE S9 PROLYL OLIGOPEPTIDASE CATALYTIC DOMAIN-CONTAINING PROTEIN"/>
    <property type="match status" value="1"/>
</dbReference>
<organism evidence="3 4">
    <name type="scientific">Sphingobium chlorophenolicum L-1</name>
    <dbReference type="NCBI Taxonomy" id="690566"/>
    <lineage>
        <taxon>Bacteria</taxon>
        <taxon>Pseudomonadati</taxon>
        <taxon>Pseudomonadota</taxon>
        <taxon>Alphaproteobacteria</taxon>
        <taxon>Sphingomonadales</taxon>
        <taxon>Sphingomonadaceae</taxon>
        <taxon>Sphingobium</taxon>
    </lineage>
</organism>
<evidence type="ECO:0000259" key="2">
    <source>
        <dbReference type="Pfam" id="PF07859"/>
    </source>
</evidence>
<proteinExistence type="predicted"/>
<protein>
    <recommendedName>
        <fullName evidence="2">Alpha/beta hydrolase fold-3 domain-containing protein</fullName>
    </recommendedName>
</protein>
<evidence type="ECO:0000313" key="4">
    <source>
        <dbReference type="Proteomes" id="UP000007150"/>
    </source>
</evidence>
<dbReference type="PANTHER" id="PTHR48081">
    <property type="entry name" value="AB HYDROLASE SUPERFAMILY PROTEIN C4A8.06C"/>
    <property type="match status" value="1"/>
</dbReference>
<dbReference type="Gene3D" id="3.40.50.1820">
    <property type="entry name" value="alpha/beta hydrolase"/>
    <property type="match status" value="1"/>
</dbReference>
<dbReference type="EMBL" id="CP002799">
    <property type="protein sequence ID" value="AEG51272.1"/>
    <property type="molecule type" value="Genomic_DNA"/>
</dbReference>
<dbReference type="Pfam" id="PF07859">
    <property type="entry name" value="Abhydrolase_3"/>
    <property type="match status" value="1"/>
</dbReference>
<dbReference type="KEGG" id="sch:Sphch_3688"/>
<dbReference type="Proteomes" id="UP000007150">
    <property type="component" value="Chromosome 2"/>
</dbReference>
<dbReference type="SUPFAM" id="SSF53474">
    <property type="entry name" value="alpha/beta-Hydrolases"/>
    <property type="match status" value="1"/>
</dbReference>
<evidence type="ECO:0000256" key="1">
    <source>
        <dbReference type="ARBA" id="ARBA00022801"/>
    </source>
</evidence>
<accession>F6F156</accession>
<keyword evidence="4" id="KW-1185">Reference proteome</keyword>
<dbReference type="AlphaFoldDB" id="F6F156"/>
<gene>
    <name evidence="3" type="ORF">Sphch_3688</name>
</gene>
<name>F6F156_SPHCR</name>
<reference evidence="3 4" key="1">
    <citation type="submission" date="2011-05" db="EMBL/GenBank/DDBJ databases">
        <title>Complete sequence of chromosome 2 of Sphingobium chlorophenolicum L-1.</title>
        <authorList>
            <consortium name="US DOE Joint Genome Institute"/>
            <person name="Lucas S."/>
            <person name="Han J."/>
            <person name="Lapidus A."/>
            <person name="Cheng J.-F."/>
            <person name="Goodwin L."/>
            <person name="Pitluck S."/>
            <person name="Peters L."/>
            <person name="Daligault H."/>
            <person name="Han C."/>
            <person name="Tapia R."/>
            <person name="Land M."/>
            <person name="Hauser L."/>
            <person name="Kyrpides N."/>
            <person name="Ivanova N."/>
            <person name="Pagani I."/>
            <person name="Turner P."/>
            <person name="Copley S."/>
            <person name="Woyke T."/>
        </authorList>
    </citation>
    <scope>NUCLEOTIDE SEQUENCE [LARGE SCALE GENOMIC DNA]</scope>
    <source>
        <strain evidence="3 4">L-1</strain>
    </source>
</reference>
<dbReference type="HOGENOM" id="CLU_012494_5_1_5"/>